<reference evidence="4" key="1">
    <citation type="submission" date="2021-08" db="EMBL/GenBank/DDBJ databases">
        <title>Prevotella lacticifex sp. nov., isolated from rumen of cow.</title>
        <authorList>
            <person name="Shinkai T."/>
            <person name="Ikeyama N."/>
            <person name="Kumagai M."/>
            <person name="Ohmori H."/>
            <person name="Sakamoto M."/>
            <person name="Ohkuma M."/>
            <person name="Mitsumori M."/>
        </authorList>
    </citation>
    <scope>NUCLEOTIDE SEQUENCE</scope>
    <source>
        <strain evidence="4">JCM 8259</strain>
    </source>
</reference>
<accession>A0AA37I2L2</accession>
<dbReference type="AlphaFoldDB" id="A0AA37I2L2"/>
<evidence type="ECO:0000259" key="3">
    <source>
        <dbReference type="PROSITE" id="PS50192"/>
    </source>
</evidence>
<keyword evidence="2" id="KW-0812">Transmembrane</keyword>
<keyword evidence="2" id="KW-1133">Transmembrane helix</keyword>
<dbReference type="PROSITE" id="PS50192">
    <property type="entry name" value="T_SNARE"/>
    <property type="match status" value="1"/>
</dbReference>
<dbReference type="RefSeq" id="WP_041385649.1">
    <property type="nucleotide sequence ID" value="NZ_BPTT01000001.1"/>
</dbReference>
<comment type="caution">
    <text evidence="4">The sequence shown here is derived from an EMBL/GenBank/DDBJ whole genome shotgun (WGS) entry which is preliminary data.</text>
</comment>
<dbReference type="InterPro" id="IPR000727">
    <property type="entry name" value="T_SNARE_dom"/>
</dbReference>
<feature type="coiled-coil region" evidence="1">
    <location>
        <begin position="220"/>
        <end position="269"/>
    </location>
</feature>
<gene>
    <name evidence="4" type="ORF">PRMUPPPA20_12880</name>
</gene>
<dbReference type="Proteomes" id="UP000887097">
    <property type="component" value="Unassembled WGS sequence"/>
</dbReference>
<sequence>MNKELLPNQKEPPKSLADLQKELAGLEKNVSTIKSSISTLQNTIYNGGADIEKVGNILGANWAPPSTNSVKDALISINTDFTSSFQNTSKVIGHLNDNLSNTLIIIKNMIICMGIITFNQRRDKRASEKAVKRLNDVTEKIKKGEISISELIDIFAENVEAEAKEYQQLEEGLSLLQSEWQNTQKKINDKLQTIIHEAESLEKSHDSYIKDLNDKLSVTITDIKKNQEEASSLLKNEQNESLDRIEKHITDSLAEIKRSSEELVKAQEEFVSQIKEQTAIALSEFQKEAEHKTAEIQEQTDGFIENQNAIFEKMKKQLAVYKIVSIIALAISLASLFYTILI</sequence>
<feature type="domain" description="T-SNARE coiled-coil homology" evidence="3">
    <location>
        <begin position="237"/>
        <end position="266"/>
    </location>
</feature>
<evidence type="ECO:0000256" key="2">
    <source>
        <dbReference type="SAM" id="Phobius"/>
    </source>
</evidence>
<keyword evidence="1" id="KW-0175">Coiled coil</keyword>
<protein>
    <recommendedName>
        <fullName evidence="3">t-SNARE coiled-coil homology domain-containing protein</fullName>
    </recommendedName>
</protein>
<dbReference type="EMBL" id="BPTT01000001">
    <property type="protein sequence ID" value="GJG33179.1"/>
    <property type="molecule type" value="Genomic_DNA"/>
</dbReference>
<feature type="transmembrane region" description="Helical" evidence="2">
    <location>
        <begin position="319"/>
        <end position="341"/>
    </location>
</feature>
<keyword evidence="2" id="KW-0472">Membrane</keyword>
<evidence type="ECO:0000256" key="1">
    <source>
        <dbReference type="SAM" id="Coils"/>
    </source>
</evidence>
<dbReference type="GeneID" id="31500322"/>
<proteinExistence type="predicted"/>
<name>A0AA37I2L2_XYLRU</name>
<evidence type="ECO:0000313" key="5">
    <source>
        <dbReference type="Proteomes" id="UP000887097"/>
    </source>
</evidence>
<organism evidence="4 5">
    <name type="scientific">Xylanibacter ruminicola</name>
    <name type="common">Prevotella ruminicola</name>
    <dbReference type="NCBI Taxonomy" id="839"/>
    <lineage>
        <taxon>Bacteria</taxon>
        <taxon>Pseudomonadati</taxon>
        <taxon>Bacteroidota</taxon>
        <taxon>Bacteroidia</taxon>
        <taxon>Bacteroidales</taxon>
        <taxon>Prevotellaceae</taxon>
        <taxon>Xylanibacter</taxon>
    </lineage>
</organism>
<evidence type="ECO:0000313" key="4">
    <source>
        <dbReference type="EMBL" id="GJG33179.1"/>
    </source>
</evidence>